<comment type="caution">
    <text evidence="3">The sequence shown here is derived from an EMBL/GenBank/DDBJ whole genome shotgun (WGS) entry which is preliminary data.</text>
</comment>
<dbReference type="InterPro" id="IPR019019">
    <property type="entry name" value="H-type_lectin_domain"/>
</dbReference>
<dbReference type="EMBL" id="JAUJDW010000317">
    <property type="protein sequence ID" value="KAK0609008.1"/>
    <property type="molecule type" value="Genomic_DNA"/>
</dbReference>
<dbReference type="Pfam" id="PF09458">
    <property type="entry name" value="H_lectin"/>
    <property type="match status" value="1"/>
</dbReference>
<dbReference type="GO" id="GO:0007155">
    <property type="term" value="P:cell adhesion"/>
    <property type="evidence" value="ECO:0007669"/>
    <property type="project" value="InterPro"/>
</dbReference>
<dbReference type="Proteomes" id="UP001175001">
    <property type="component" value="Unassembled WGS sequence"/>
</dbReference>
<dbReference type="InterPro" id="IPR037221">
    <property type="entry name" value="H-type_lectin_dom_sf"/>
</dbReference>
<feature type="compositionally biased region" description="Polar residues" evidence="1">
    <location>
        <begin position="61"/>
        <end position="82"/>
    </location>
</feature>
<evidence type="ECO:0000313" key="3">
    <source>
        <dbReference type="EMBL" id="KAK0609008.1"/>
    </source>
</evidence>
<proteinExistence type="predicted"/>
<feature type="region of interest" description="Disordered" evidence="1">
    <location>
        <begin position="61"/>
        <end position="99"/>
    </location>
</feature>
<keyword evidence="4" id="KW-1185">Reference proteome</keyword>
<evidence type="ECO:0000259" key="2">
    <source>
        <dbReference type="Pfam" id="PF09458"/>
    </source>
</evidence>
<accession>A0AA39TUV8</accession>
<dbReference type="AlphaFoldDB" id="A0AA39TUV8"/>
<dbReference type="SUPFAM" id="SSF141086">
    <property type="entry name" value="Agglutinin HPA-like"/>
    <property type="match status" value="1"/>
</dbReference>
<evidence type="ECO:0000313" key="4">
    <source>
        <dbReference type="Proteomes" id="UP001175001"/>
    </source>
</evidence>
<dbReference type="Gene3D" id="2.60.40.2080">
    <property type="match status" value="1"/>
</dbReference>
<sequence length="728" mass="80653">MANRTAPYNDAMQLGQGFNSFTQEILAEDAVFIERLHTDTPSASHLFDARWQNAQIDGNTSVSEASGFTSATPTSTQWNRMQADSGGPADDAGPQPVTARDRKAPIRTFTSRFVDSLSEVIAEMKISSAVPILNASQQGSDLGLPFDVRPFLEADLNYYLGVKEGFIEGGQLSAIVSAQVPNKKKRAEVMASLDAVLSFRQGKFRPIAGAVESAIRTLTEHSKITVTLYKPGGRSIVLDDDQPTALHSLRNAAAKFPELAADQPERIYAILTRFDSLSSFHSQGATQSPVCVRYDHCALYANMLLDAFVEYKNIDRQLSAHIAAVKAGSMRFEPAASGGKPRFANSWTGTTRAKRECMRQMIKILKEVEEVKKNPEIATVEEREEPFEDPLIFGEYIPRVEPVPDLDLDEEEQEAYGPLCSDVRGELLPAEKAKVEKLRAENPGLGKQTRMDVPRGAEGTGKVFCSLDYLKPDWVLAEVSVNVWRGVVCTLSLRYTNGLVTTFGKIDPRGRLIRLRLKIEANEKIVGCSVETGQSDSIDANRVRITALRLSTNRGSTLVGQSSDWKEPIQQSSTRDGAAFERLQMVHFDPILEGGYLHGFWGQTSPDGGLNLGFTRIAPIWSNVEHRISGSIEALDGVEEYLDREVIPSGVWNTYKVHDCHSLMPRTPSIIQYENPFPDRQMPLILAGFRKMDTWHGANMRFSASIDFVTNKEFSIGVDQWSNSLFYG</sequence>
<name>A0AA39TUV8_9PEZI</name>
<dbReference type="GO" id="GO:0030246">
    <property type="term" value="F:carbohydrate binding"/>
    <property type="evidence" value="ECO:0007669"/>
    <property type="project" value="InterPro"/>
</dbReference>
<evidence type="ECO:0000256" key="1">
    <source>
        <dbReference type="SAM" id="MobiDB-lite"/>
    </source>
</evidence>
<feature type="domain" description="H-type lectin" evidence="2">
    <location>
        <begin position="671"/>
        <end position="727"/>
    </location>
</feature>
<protein>
    <recommendedName>
        <fullName evidence="2">H-type lectin domain-containing protein</fullName>
    </recommendedName>
</protein>
<reference evidence="3" key="1">
    <citation type="submission" date="2023-06" db="EMBL/GenBank/DDBJ databases">
        <title>Multi-omics analyses reveal the molecular pathogenesis toolkit of Lasiodiplodia hormozganensis, a cross-kingdom pathogen.</title>
        <authorList>
            <person name="Felix C."/>
            <person name="Meneses R."/>
            <person name="Goncalves M.F.M."/>
            <person name="Tilleman L."/>
            <person name="Duarte A.S."/>
            <person name="Jorrin-Novo J.V."/>
            <person name="Van De Peer Y."/>
            <person name="Deforce D."/>
            <person name="Van Nieuwerburgh F."/>
            <person name="Esteves A.C."/>
            <person name="Alves A."/>
        </authorList>
    </citation>
    <scope>NUCLEOTIDE SEQUENCE</scope>
    <source>
        <strain evidence="3">CBS 339.90</strain>
    </source>
</reference>
<organism evidence="3 4">
    <name type="scientific">Lasiodiplodia hormozganensis</name>
    <dbReference type="NCBI Taxonomy" id="869390"/>
    <lineage>
        <taxon>Eukaryota</taxon>
        <taxon>Fungi</taxon>
        <taxon>Dikarya</taxon>
        <taxon>Ascomycota</taxon>
        <taxon>Pezizomycotina</taxon>
        <taxon>Dothideomycetes</taxon>
        <taxon>Dothideomycetes incertae sedis</taxon>
        <taxon>Botryosphaeriales</taxon>
        <taxon>Botryosphaeriaceae</taxon>
        <taxon>Lasiodiplodia</taxon>
    </lineage>
</organism>
<gene>
    <name evidence="3" type="ORF">DIS24_g12593</name>
</gene>